<evidence type="ECO:0000256" key="8">
    <source>
        <dbReference type="SAM" id="SignalP"/>
    </source>
</evidence>
<dbReference type="InterPro" id="IPR051202">
    <property type="entry name" value="Peptidase_C40"/>
</dbReference>
<dbReference type="Gene3D" id="3.90.1720.10">
    <property type="entry name" value="endopeptidase domain like (from Nostoc punctiforme)"/>
    <property type="match status" value="1"/>
</dbReference>
<name>A0ABU0JV47_HATLI</name>
<keyword evidence="6" id="KW-0175">Coiled coil</keyword>
<organism evidence="10 11">
    <name type="scientific">Hathewaya limosa</name>
    <name type="common">Clostridium limosum</name>
    <dbReference type="NCBI Taxonomy" id="1536"/>
    <lineage>
        <taxon>Bacteria</taxon>
        <taxon>Bacillati</taxon>
        <taxon>Bacillota</taxon>
        <taxon>Clostridia</taxon>
        <taxon>Eubacteriales</taxon>
        <taxon>Clostridiaceae</taxon>
        <taxon>Hathewaya</taxon>
    </lineage>
</organism>
<dbReference type="InterPro" id="IPR038765">
    <property type="entry name" value="Papain-like_cys_pep_sf"/>
</dbReference>
<keyword evidence="5" id="KW-0788">Thiol protease</keyword>
<evidence type="ECO:0000259" key="9">
    <source>
        <dbReference type="PROSITE" id="PS51935"/>
    </source>
</evidence>
<keyword evidence="10" id="KW-0449">Lipoprotein</keyword>
<feature type="domain" description="NlpC/P60" evidence="9">
    <location>
        <begin position="285"/>
        <end position="403"/>
    </location>
</feature>
<gene>
    <name evidence="10" type="ORF">QOZ93_001830</name>
</gene>
<dbReference type="EMBL" id="JAUSWN010000014">
    <property type="protein sequence ID" value="MDQ0480086.1"/>
    <property type="molecule type" value="Genomic_DNA"/>
</dbReference>
<feature type="chain" id="PRO_5047374987" evidence="8">
    <location>
        <begin position="25"/>
        <end position="403"/>
    </location>
</feature>
<comment type="caution">
    <text evidence="10">The sequence shown here is derived from an EMBL/GenBank/DDBJ whole genome shotgun (WGS) entry which is preliminary data.</text>
</comment>
<evidence type="ECO:0000256" key="3">
    <source>
        <dbReference type="ARBA" id="ARBA00022729"/>
    </source>
</evidence>
<dbReference type="RefSeq" id="WP_307355980.1">
    <property type="nucleotide sequence ID" value="NZ_BAAACJ010000019.1"/>
</dbReference>
<dbReference type="PANTHER" id="PTHR47053">
    <property type="entry name" value="MUREIN DD-ENDOPEPTIDASE MEPH-RELATED"/>
    <property type="match status" value="1"/>
</dbReference>
<keyword evidence="2" id="KW-0645">Protease</keyword>
<protein>
    <submittedName>
        <fullName evidence="10">Cell wall-associated NlpC family hydrolase/outer membrane murein-binding lipoprotein Lpp</fullName>
    </submittedName>
</protein>
<keyword evidence="11" id="KW-1185">Reference proteome</keyword>
<dbReference type="PANTHER" id="PTHR47053:SF1">
    <property type="entry name" value="MUREIN DD-ENDOPEPTIDASE MEPH-RELATED"/>
    <property type="match status" value="1"/>
</dbReference>
<dbReference type="Pfam" id="PF24568">
    <property type="entry name" value="CC_PcsB"/>
    <property type="match status" value="1"/>
</dbReference>
<dbReference type="PROSITE" id="PS51935">
    <property type="entry name" value="NLPC_P60"/>
    <property type="match status" value="1"/>
</dbReference>
<dbReference type="InterPro" id="IPR000064">
    <property type="entry name" value="NLP_P60_dom"/>
</dbReference>
<dbReference type="SUPFAM" id="SSF54001">
    <property type="entry name" value="Cysteine proteinases"/>
    <property type="match status" value="1"/>
</dbReference>
<keyword evidence="3 8" id="KW-0732">Signal</keyword>
<accession>A0ABU0JV47</accession>
<evidence type="ECO:0000256" key="2">
    <source>
        <dbReference type="ARBA" id="ARBA00022670"/>
    </source>
</evidence>
<dbReference type="Gene3D" id="6.10.250.3150">
    <property type="match status" value="1"/>
</dbReference>
<reference evidence="10 11" key="1">
    <citation type="submission" date="2023-07" db="EMBL/GenBank/DDBJ databases">
        <title>Genomic Encyclopedia of Type Strains, Phase IV (KMG-IV): sequencing the most valuable type-strain genomes for metagenomic binning, comparative biology and taxonomic classification.</title>
        <authorList>
            <person name="Goeker M."/>
        </authorList>
    </citation>
    <scope>NUCLEOTIDE SEQUENCE [LARGE SCALE GENOMIC DNA]</scope>
    <source>
        <strain evidence="10 11">DSM 1400</strain>
    </source>
</reference>
<dbReference type="InterPro" id="IPR057309">
    <property type="entry name" value="PcsB_CC"/>
</dbReference>
<comment type="similarity">
    <text evidence="1">Belongs to the peptidase C40 family.</text>
</comment>
<evidence type="ECO:0000256" key="6">
    <source>
        <dbReference type="SAM" id="Coils"/>
    </source>
</evidence>
<evidence type="ECO:0000313" key="11">
    <source>
        <dbReference type="Proteomes" id="UP001224418"/>
    </source>
</evidence>
<evidence type="ECO:0000313" key="10">
    <source>
        <dbReference type="EMBL" id="MDQ0480086.1"/>
    </source>
</evidence>
<dbReference type="Pfam" id="PF00877">
    <property type="entry name" value="NLPC_P60"/>
    <property type="match status" value="1"/>
</dbReference>
<feature type="region of interest" description="Disordered" evidence="7">
    <location>
        <begin position="257"/>
        <end position="282"/>
    </location>
</feature>
<feature type="coiled-coil region" evidence="6">
    <location>
        <begin position="31"/>
        <end position="121"/>
    </location>
</feature>
<feature type="compositionally biased region" description="Low complexity" evidence="7">
    <location>
        <begin position="259"/>
        <end position="282"/>
    </location>
</feature>
<evidence type="ECO:0000256" key="5">
    <source>
        <dbReference type="ARBA" id="ARBA00022807"/>
    </source>
</evidence>
<sequence length="403" mass="44739">MHKKVTSLLVAVAIASSITIPVFATPSNGRVNEQKNIINEQQQKINKNKEEMEKNRPLYEKAEAEVQKIQSEIEKLDNKIGDMQYKIQNANKKIDETNENITKSQLELDKAEADMKAEKDIFSKRARSLYMNGTDSYLEIIFNSKGLHDFISRIETLRAISNHDKKIVTEIKQKQVEITDRKNKLEQEKKETLALKAQIESDLKEVEKSKSVQDGLIKEAQAKRDQYANTIAGFRERIEESERQINSAKNNIERIRQEAAAASSSSNTPSRGNSSGGSSIKVPSSGMGNAAVAIASRYLGTPYLWGGTSPGGFDCSGLVQYAYAQLGVSLPRTTYEQVNRGTAVSRDQLEPGDLVFFGSAGSPHHVGMYVGDGCYIHAPRTGDVVKVSSLSSRRDYCGGRRIR</sequence>
<dbReference type="GO" id="GO:0016787">
    <property type="term" value="F:hydrolase activity"/>
    <property type="evidence" value="ECO:0007669"/>
    <property type="project" value="UniProtKB-KW"/>
</dbReference>
<evidence type="ECO:0000256" key="4">
    <source>
        <dbReference type="ARBA" id="ARBA00022801"/>
    </source>
</evidence>
<feature type="signal peptide" evidence="8">
    <location>
        <begin position="1"/>
        <end position="24"/>
    </location>
</feature>
<proteinExistence type="inferred from homology"/>
<evidence type="ECO:0000256" key="1">
    <source>
        <dbReference type="ARBA" id="ARBA00007074"/>
    </source>
</evidence>
<evidence type="ECO:0000256" key="7">
    <source>
        <dbReference type="SAM" id="MobiDB-lite"/>
    </source>
</evidence>
<keyword evidence="4 10" id="KW-0378">Hydrolase</keyword>
<dbReference type="Proteomes" id="UP001224418">
    <property type="component" value="Unassembled WGS sequence"/>
</dbReference>